<keyword evidence="10" id="KW-1185">Reference proteome</keyword>
<name>A0A846TRE7_9MICC</name>
<feature type="transmembrane region" description="Helical" evidence="7">
    <location>
        <begin position="91"/>
        <end position="112"/>
    </location>
</feature>
<dbReference type="RefSeq" id="WP_119932518.1">
    <property type="nucleotide sequence ID" value="NZ_JAAVUN010000001.1"/>
</dbReference>
<proteinExistence type="inferred from homology"/>
<feature type="transmembrane region" description="Helical" evidence="7">
    <location>
        <begin position="185"/>
        <end position="203"/>
    </location>
</feature>
<reference evidence="9 10" key="1">
    <citation type="submission" date="2020-02" db="EMBL/GenBank/DDBJ databases">
        <authorList>
            <person name="Sun Q."/>
        </authorList>
    </citation>
    <scope>NUCLEOTIDE SEQUENCE [LARGE SCALE GENOMIC DNA]</scope>
    <source>
        <strain evidence="9 10">YIM 13062</strain>
    </source>
</reference>
<dbReference type="PANTHER" id="PTHR32322:SF2">
    <property type="entry name" value="EAMA DOMAIN-CONTAINING PROTEIN"/>
    <property type="match status" value="1"/>
</dbReference>
<dbReference type="AlphaFoldDB" id="A0A846TRE7"/>
<dbReference type="GO" id="GO:0016020">
    <property type="term" value="C:membrane"/>
    <property type="evidence" value="ECO:0007669"/>
    <property type="project" value="UniProtKB-SubCell"/>
</dbReference>
<dbReference type="InterPro" id="IPR050638">
    <property type="entry name" value="AA-Vitamin_Transporters"/>
</dbReference>
<evidence type="ECO:0000259" key="8">
    <source>
        <dbReference type="Pfam" id="PF00892"/>
    </source>
</evidence>
<feature type="transmembrane region" description="Helical" evidence="7">
    <location>
        <begin position="58"/>
        <end position="79"/>
    </location>
</feature>
<feature type="region of interest" description="Disordered" evidence="6">
    <location>
        <begin position="263"/>
        <end position="384"/>
    </location>
</feature>
<evidence type="ECO:0000256" key="1">
    <source>
        <dbReference type="ARBA" id="ARBA00004141"/>
    </source>
</evidence>
<comment type="similarity">
    <text evidence="2">Belongs to the EamA transporter family.</text>
</comment>
<dbReference type="Proteomes" id="UP000521379">
    <property type="component" value="Unassembled WGS sequence"/>
</dbReference>
<dbReference type="InterPro" id="IPR037185">
    <property type="entry name" value="EmrE-like"/>
</dbReference>
<keyword evidence="3 7" id="KW-0812">Transmembrane</keyword>
<evidence type="ECO:0000313" key="9">
    <source>
        <dbReference type="EMBL" id="NKE08414.1"/>
    </source>
</evidence>
<feature type="transmembrane region" description="Helical" evidence="7">
    <location>
        <begin position="118"/>
        <end position="141"/>
    </location>
</feature>
<evidence type="ECO:0000256" key="6">
    <source>
        <dbReference type="SAM" id="MobiDB-lite"/>
    </source>
</evidence>
<evidence type="ECO:0000313" key="10">
    <source>
        <dbReference type="Proteomes" id="UP000521379"/>
    </source>
</evidence>
<feature type="compositionally biased region" description="Basic and acidic residues" evidence="6">
    <location>
        <begin position="360"/>
        <end position="373"/>
    </location>
</feature>
<sequence>MRASASRQLRSRNHEQAGIAVPSLRRNTSTLLANRGLVALGGAAVVVYPLAFYGSRHLAGVAIGTVISLASAPLASGVLELVLDRRRLGPWWMTAAVLGTGGSTLLCLAKAAQPEASAAHTAAGIALGLVAGLSYALYSWVVHRFLGHGAPRAAAMGSVFGLGGLALMPVLLLTGAPLLESTTNFAVGAYMALVPMFLGYVLFGVGLTRVRPSTATTITLSEPAVAALLAVAVVGERLSGTGWVGLGVVGLALVVLAMAPGTPEVPASPTPRVGSSRGGDHDVVDPQVLPAAPRHLDPDHGNGEQKPEQAEHDRKLQATSKVHAADVHESVGGAGGVVDLRQDGGQTVGNGETHGGQGSRPRDLAGNHTKEHVSQGPARHQHVQ</sequence>
<keyword evidence="5 7" id="KW-0472">Membrane</keyword>
<feature type="transmembrane region" description="Helical" evidence="7">
    <location>
        <begin position="240"/>
        <end position="259"/>
    </location>
</feature>
<protein>
    <submittedName>
        <fullName evidence="9">EamA family transporter</fullName>
    </submittedName>
</protein>
<dbReference type="Pfam" id="PF00892">
    <property type="entry name" value="EamA"/>
    <property type="match status" value="1"/>
</dbReference>
<feature type="compositionally biased region" description="Basic and acidic residues" evidence="6">
    <location>
        <begin position="294"/>
        <end position="316"/>
    </location>
</feature>
<evidence type="ECO:0000256" key="5">
    <source>
        <dbReference type="ARBA" id="ARBA00023136"/>
    </source>
</evidence>
<accession>A0A846TRE7</accession>
<organism evidence="9 10">
    <name type="scientific">Kocuria subflava</name>
    <dbReference type="NCBI Taxonomy" id="1736139"/>
    <lineage>
        <taxon>Bacteria</taxon>
        <taxon>Bacillati</taxon>
        <taxon>Actinomycetota</taxon>
        <taxon>Actinomycetes</taxon>
        <taxon>Micrococcales</taxon>
        <taxon>Micrococcaceae</taxon>
        <taxon>Kocuria</taxon>
    </lineage>
</organism>
<comment type="caution">
    <text evidence="9">The sequence shown here is derived from an EMBL/GenBank/DDBJ whole genome shotgun (WGS) entry which is preliminary data.</text>
</comment>
<comment type="subcellular location">
    <subcellularLocation>
        <location evidence="1">Membrane</location>
        <topology evidence="1">Multi-pass membrane protein</topology>
    </subcellularLocation>
</comment>
<evidence type="ECO:0000256" key="3">
    <source>
        <dbReference type="ARBA" id="ARBA00022692"/>
    </source>
</evidence>
<evidence type="ECO:0000256" key="2">
    <source>
        <dbReference type="ARBA" id="ARBA00007362"/>
    </source>
</evidence>
<gene>
    <name evidence="9" type="ORF">GTW58_00295</name>
</gene>
<evidence type="ECO:0000256" key="4">
    <source>
        <dbReference type="ARBA" id="ARBA00022989"/>
    </source>
</evidence>
<feature type="transmembrane region" description="Helical" evidence="7">
    <location>
        <begin position="32"/>
        <end position="52"/>
    </location>
</feature>
<feature type="domain" description="EamA" evidence="8">
    <location>
        <begin position="123"/>
        <end position="256"/>
    </location>
</feature>
<dbReference type="EMBL" id="JAAVUN010000001">
    <property type="protein sequence ID" value="NKE08414.1"/>
    <property type="molecule type" value="Genomic_DNA"/>
</dbReference>
<evidence type="ECO:0000256" key="7">
    <source>
        <dbReference type="SAM" id="Phobius"/>
    </source>
</evidence>
<feature type="transmembrane region" description="Helical" evidence="7">
    <location>
        <begin position="153"/>
        <end position="173"/>
    </location>
</feature>
<keyword evidence="4 7" id="KW-1133">Transmembrane helix</keyword>
<dbReference type="InterPro" id="IPR000620">
    <property type="entry name" value="EamA_dom"/>
</dbReference>
<dbReference type="PANTHER" id="PTHR32322">
    <property type="entry name" value="INNER MEMBRANE TRANSPORTER"/>
    <property type="match status" value="1"/>
</dbReference>
<feature type="compositionally biased region" description="Gly residues" evidence="6">
    <location>
        <begin position="346"/>
        <end position="358"/>
    </location>
</feature>
<dbReference type="SUPFAM" id="SSF103481">
    <property type="entry name" value="Multidrug resistance efflux transporter EmrE"/>
    <property type="match status" value="1"/>
</dbReference>